<reference evidence="2" key="1">
    <citation type="journal article" date="2012" name="Nat. Biotechnol.">
        <title>Reference genome sequence of the model plant Setaria.</title>
        <authorList>
            <person name="Bennetzen J.L."/>
            <person name="Schmutz J."/>
            <person name="Wang H."/>
            <person name="Percifield R."/>
            <person name="Hawkins J."/>
            <person name="Pontaroli A.C."/>
            <person name="Estep M."/>
            <person name="Feng L."/>
            <person name="Vaughn J.N."/>
            <person name="Grimwood J."/>
            <person name="Jenkins J."/>
            <person name="Barry K."/>
            <person name="Lindquist E."/>
            <person name="Hellsten U."/>
            <person name="Deshpande S."/>
            <person name="Wang X."/>
            <person name="Wu X."/>
            <person name="Mitros T."/>
            <person name="Triplett J."/>
            <person name="Yang X."/>
            <person name="Ye C.Y."/>
            <person name="Mauro-Herrera M."/>
            <person name="Wang L."/>
            <person name="Li P."/>
            <person name="Sharma M."/>
            <person name="Sharma R."/>
            <person name="Ronald P.C."/>
            <person name="Panaud O."/>
            <person name="Kellogg E.A."/>
            <person name="Brutnell T.P."/>
            <person name="Doust A.N."/>
            <person name="Tuskan G.A."/>
            <person name="Rokhsar D."/>
            <person name="Devos K.M."/>
        </authorList>
    </citation>
    <scope>NUCLEOTIDE SEQUENCE [LARGE SCALE GENOMIC DNA]</scope>
    <source>
        <strain evidence="2">cv. Yugu1</strain>
    </source>
</reference>
<evidence type="ECO:0000313" key="1">
    <source>
        <dbReference type="EnsemblPlants" id="KQK87974"/>
    </source>
</evidence>
<accession>K4AKL1</accession>
<dbReference type="EMBL" id="AGNK02005466">
    <property type="status" value="NOT_ANNOTATED_CDS"/>
    <property type="molecule type" value="Genomic_DNA"/>
</dbReference>
<dbReference type="HOGENOM" id="CLU_2727045_0_0_1"/>
<reference evidence="1" key="2">
    <citation type="submission" date="2018-08" db="UniProtKB">
        <authorList>
            <consortium name="EnsemblPlants"/>
        </authorList>
    </citation>
    <scope>IDENTIFICATION</scope>
    <source>
        <strain evidence="1">Yugu1</strain>
    </source>
</reference>
<dbReference type="AlphaFoldDB" id="K4AKL1"/>
<protein>
    <submittedName>
        <fullName evidence="1">Uncharacterized protein</fullName>
    </submittedName>
</protein>
<name>K4AKL1_SETIT</name>
<dbReference type="Proteomes" id="UP000004995">
    <property type="component" value="Unassembled WGS sequence"/>
</dbReference>
<dbReference type="Gramene" id="KQK87974">
    <property type="protein sequence ID" value="KQK87974"/>
    <property type="gene ID" value="SETIT_039434mg"/>
</dbReference>
<dbReference type="EnsemblPlants" id="KQK87974">
    <property type="protein sequence ID" value="KQK87974"/>
    <property type="gene ID" value="SETIT_039434mg"/>
</dbReference>
<sequence length="72" mass="7922">MGLYRNNVCLGMKLRLADTSLNTLPDGVMYSLKPLWISQSSTLVLPHLILLHCWSLHCPGSLLLKGISTCPS</sequence>
<proteinExistence type="predicted"/>
<evidence type="ECO:0000313" key="2">
    <source>
        <dbReference type="Proteomes" id="UP000004995"/>
    </source>
</evidence>
<organism evidence="1 2">
    <name type="scientific">Setaria italica</name>
    <name type="common">Foxtail millet</name>
    <name type="synonym">Panicum italicum</name>
    <dbReference type="NCBI Taxonomy" id="4555"/>
    <lineage>
        <taxon>Eukaryota</taxon>
        <taxon>Viridiplantae</taxon>
        <taxon>Streptophyta</taxon>
        <taxon>Embryophyta</taxon>
        <taxon>Tracheophyta</taxon>
        <taxon>Spermatophyta</taxon>
        <taxon>Magnoliopsida</taxon>
        <taxon>Liliopsida</taxon>
        <taxon>Poales</taxon>
        <taxon>Poaceae</taxon>
        <taxon>PACMAD clade</taxon>
        <taxon>Panicoideae</taxon>
        <taxon>Panicodae</taxon>
        <taxon>Paniceae</taxon>
        <taxon>Cenchrinae</taxon>
        <taxon>Setaria</taxon>
    </lineage>
</organism>
<keyword evidence="2" id="KW-1185">Reference proteome</keyword>
<dbReference type="InParanoid" id="K4AKL1"/>